<dbReference type="OrthoDB" id="871140at2"/>
<proteinExistence type="inferred from homology"/>
<evidence type="ECO:0000256" key="3">
    <source>
        <dbReference type="ARBA" id="ARBA00022679"/>
    </source>
</evidence>
<evidence type="ECO:0000256" key="2">
    <source>
        <dbReference type="ARBA" id="ARBA00022475"/>
    </source>
</evidence>
<feature type="transmembrane region" description="Helical" evidence="7">
    <location>
        <begin position="193"/>
        <end position="212"/>
    </location>
</feature>
<evidence type="ECO:0000256" key="5">
    <source>
        <dbReference type="ARBA" id="ARBA00022989"/>
    </source>
</evidence>
<dbReference type="Pfam" id="PF01790">
    <property type="entry name" value="LGT"/>
    <property type="match status" value="1"/>
</dbReference>
<keyword evidence="5 7" id="KW-1133">Transmembrane helix</keyword>
<sequence>MKPVLFYLGSVPVHSYYLLWTAGLWVALFWTRSRAEARYLVDPDKLHSILVWSFLAMLLGARIGGYFDNWSVYAADPSRLLNLLEGGMSSLPAALSCGLAGIWLCRKKGIPVWKVADAASIPTMACIAIGRWGCFLNGCCYGGETSCLLGVRFPGMTAPVHPTQLYYSGGASAIALLLWYLESKIGTADRKSPVAVLWPVLMILYGLERAFVDVLREGDRIGPFKLGQVLGIAVAIVGMVWLFRSIAVLRSNCSDLGR</sequence>
<evidence type="ECO:0000313" key="8">
    <source>
        <dbReference type="EMBL" id="SMG18277.1"/>
    </source>
</evidence>
<feature type="transmembrane region" description="Helical" evidence="7">
    <location>
        <begin position="224"/>
        <end position="243"/>
    </location>
</feature>
<evidence type="ECO:0000313" key="9">
    <source>
        <dbReference type="Proteomes" id="UP000193355"/>
    </source>
</evidence>
<dbReference type="GO" id="GO:0042158">
    <property type="term" value="P:lipoprotein biosynthetic process"/>
    <property type="evidence" value="ECO:0007669"/>
    <property type="project" value="InterPro"/>
</dbReference>
<evidence type="ECO:0000256" key="7">
    <source>
        <dbReference type="SAM" id="Phobius"/>
    </source>
</evidence>
<keyword evidence="4 7" id="KW-0812">Transmembrane</keyword>
<dbReference type="Proteomes" id="UP000193355">
    <property type="component" value="Unassembled WGS sequence"/>
</dbReference>
<dbReference type="GO" id="GO:0005886">
    <property type="term" value="C:plasma membrane"/>
    <property type="evidence" value="ECO:0007669"/>
    <property type="project" value="InterPro"/>
</dbReference>
<keyword evidence="3 8" id="KW-0808">Transferase</keyword>
<dbReference type="AlphaFoldDB" id="A0A1X7ISY8"/>
<evidence type="ECO:0000256" key="4">
    <source>
        <dbReference type="ARBA" id="ARBA00022692"/>
    </source>
</evidence>
<dbReference type="GO" id="GO:0008961">
    <property type="term" value="F:phosphatidylglycerol-prolipoprotein diacylglyceryl transferase activity"/>
    <property type="evidence" value="ECO:0007669"/>
    <property type="project" value="InterPro"/>
</dbReference>
<dbReference type="PANTHER" id="PTHR30589:SF0">
    <property type="entry name" value="PHOSPHATIDYLGLYCEROL--PROLIPOPROTEIN DIACYLGLYCERYL TRANSFERASE"/>
    <property type="match status" value="1"/>
</dbReference>
<dbReference type="InterPro" id="IPR001640">
    <property type="entry name" value="Lgt"/>
</dbReference>
<dbReference type="PANTHER" id="PTHR30589">
    <property type="entry name" value="PROLIPOPROTEIN DIACYLGLYCERYL TRANSFERASE"/>
    <property type="match status" value="1"/>
</dbReference>
<evidence type="ECO:0000256" key="1">
    <source>
        <dbReference type="ARBA" id="ARBA00007150"/>
    </source>
</evidence>
<accession>A0A1X7ISY8</accession>
<reference evidence="9" key="1">
    <citation type="submission" date="2017-04" db="EMBL/GenBank/DDBJ databases">
        <authorList>
            <person name="Varghese N."/>
            <person name="Submissions S."/>
        </authorList>
    </citation>
    <scope>NUCLEOTIDE SEQUENCE [LARGE SCALE GENOMIC DNA]</scope>
    <source>
        <strain evidence="9">USBA 82</strain>
    </source>
</reference>
<keyword evidence="8" id="KW-0449">Lipoprotein</keyword>
<feature type="transmembrane region" description="Helical" evidence="7">
    <location>
        <begin position="165"/>
        <end position="181"/>
    </location>
</feature>
<keyword evidence="2" id="KW-1003">Cell membrane</keyword>
<keyword evidence="6 7" id="KW-0472">Membrane</keyword>
<dbReference type="EMBL" id="FXBB01000005">
    <property type="protein sequence ID" value="SMG18277.1"/>
    <property type="molecule type" value="Genomic_DNA"/>
</dbReference>
<protein>
    <submittedName>
        <fullName evidence="8">Phosphatidylglycerol:prolipoprotein diacylglycerol transferase</fullName>
    </submittedName>
</protein>
<comment type="similarity">
    <text evidence="1">Belongs to the Lgt family.</text>
</comment>
<evidence type="ECO:0000256" key="6">
    <source>
        <dbReference type="ARBA" id="ARBA00023136"/>
    </source>
</evidence>
<keyword evidence="9" id="KW-1185">Reference proteome</keyword>
<name>A0A1X7ISY8_9BACT</name>
<dbReference type="STRING" id="561720.SAMN06275492_1059"/>
<dbReference type="RefSeq" id="WP_085543911.1">
    <property type="nucleotide sequence ID" value="NZ_FXBB01000005.1"/>
</dbReference>
<organism evidence="8 9">
    <name type="scientific">Dethiosulfovibrio salsuginis</name>
    <dbReference type="NCBI Taxonomy" id="561720"/>
    <lineage>
        <taxon>Bacteria</taxon>
        <taxon>Thermotogati</taxon>
        <taxon>Synergistota</taxon>
        <taxon>Synergistia</taxon>
        <taxon>Synergistales</taxon>
        <taxon>Dethiosulfovibrionaceae</taxon>
        <taxon>Dethiosulfovibrio</taxon>
    </lineage>
</organism>
<feature type="transmembrane region" description="Helical" evidence="7">
    <location>
        <begin position="87"/>
        <end position="105"/>
    </location>
</feature>
<gene>
    <name evidence="8" type="ORF">SAMN06275492_1059</name>
</gene>
<feature type="transmembrane region" description="Helical" evidence="7">
    <location>
        <begin position="6"/>
        <end position="28"/>
    </location>
</feature>
<feature type="transmembrane region" description="Helical" evidence="7">
    <location>
        <begin position="49"/>
        <end position="67"/>
    </location>
</feature>